<dbReference type="InterPro" id="IPR050583">
    <property type="entry name" value="Mycobacterial_A85_antigen"/>
</dbReference>
<dbReference type="SUPFAM" id="SSF53474">
    <property type="entry name" value="alpha/beta-Hydrolases"/>
    <property type="match status" value="1"/>
</dbReference>
<evidence type="ECO:0000256" key="1">
    <source>
        <dbReference type="SAM" id="SignalP"/>
    </source>
</evidence>
<dbReference type="AlphaFoldDB" id="A0A9D1EPA0"/>
<proteinExistence type="predicted"/>
<organism evidence="2 3">
    <name type="scientific">Candidatus Faeciplasma gallinarum</name>
    <dbReference type="NCBI Taxonomy" id="2840799"/>
    <lineage>
        <taxon>Bacteria</taxon>
        <taxon>Bacillati</taxon>
        <taxon>Bacillota</taxon>
        <taxon>Clostridia</taxon>
        <taxon>Eubacteriales</taxon>
        <taxon>Oscillospiraceae</taxon>
        <taxon>Oscillospiraceae incertae sedis</taxon>
        <taxon>Candidatus Faeciplasma</taxon>
    </lineage>
</organism>
<sequence>MNKFIRAMLAGLILATGLTAGCASNEPQPRKTEFPDNAFQEIPEEYFTEPENAGTVVSIKYETKNYSGDEEEFEKTAYVYLPYGYNQDDTETKYDVFYLMHGGGGNEKDFFRGVMESSDLKSIIDNMIANGDMNPCIVVTPSYNNPYNGDATACCKYFANEFVNDLIPAVEGKYNTYAENVKKSGLKASRMHRAFGGFSMGSACTWWVFEYALDEVGYFMPISGDSWCVENTGGLNKPVETAEYMRQIVLDYGYTKDDFYIYCGTGTNDMAYPNMTPMIEEMKKLDDVFVYCDNFKDGNLYYCIREGGWHDANTIYRIVYNGLPKFFG</sequence>
<comment type="caution">
    <text evidence="2">The sequence shown here is derived from an EMBL/GenBank/DDBJ whole genome shotgun (WGS) entry which is preliminary data.</text>
</comment>
<accession>A0A9D1EPA0</accession>
<reference evidence="2" key="2">
    <citation type="journal article" date="2021" name="PeerJ">
        <title>Extensive microbial diversity within the chicken gut microbiome revealed by metagenomics and culture.</title>
        <authorList>
            <person name="Gilroy R."/>
            <person name="Ravi A."/>
            <person name="Getino M."/>
            <person name="Pursley I."/>
            <person name="Horton D.L."/>
            <person name="Alikhan N.F."/>
            <person name="Baker D."/>
            <person name="Gharbi K."/>
            <person name="Hall N."/>
            <person name="Watson M."/>
            <person name="Adriaenssens E.M."/>
            <person name="Foster-Nyarko E."/>
            <person name="Jarju S."/>
            <person name="Secka A."/>
            <person name="Antonio M."/>
            <person name="Oren A."/>
            <person name="Chaudhuri R.R."/>
            <person name="La Ragione R."/>
            <person name="Hildebrand F."/>
            <person name="Pallen M.J."/>
        </authorList>
    </citation>
    <scope>NUCLEOTIDE SEQUENCE</scope>
    <source>
        <strain evidence="2">CHK157-1446</strain>
    </source>
</reference>
<feature type="chain" id="PRO_5038527604" evidence="1">
    <location>
        <begin position="21"/>
        <end position="328"/>
    </location>
</feature>
<dbReference type="Pfam" id="PF00756">
    <property type="entry name" value="Esterase"/>
    <property type="match status" value="1"/>
</dbReference>
<reference evidence="2" key="1">
    <citation type="submission" date="2020-10" db="EMBL/GenBank/DDBJ databases">
        <authorList>
            <person name="Gilroy R."/>
        </authorList>
    </citation>
    <scope>NUCLEOTIDE SEQUENCE</scope>
    <source>
        <strain evidence="2">CHK157-1446</strain>
    </source>
</reference>
<feature type="signal peptide" evidence="1">
    <location>
        <begin position="1"/>
        <end position="20"/>
    </location>
</feature>
<dbReference type="Gene3D" id="3.40.50.1820">
    <property type="entry name" value="alpha/beta hydrolase"/>
    <property type="match status" value="1"/>
</dbReference>
<protein>
    <submittedName>
        <fullName evidence="2">Enterochelin esterase</fullName>
    </submittedName>
</protein>
<dbReference type="EMBL" id="DVIR01000064">
    <property type="protein sequence ID" value="HIS25133.1"/>
    <property type="molecule type" value="Genomic_DNA"/>
</dbReference>
<dbReference type="InterPro" id="IPR029058">
    <property type="entry name" value="AB_hydrolase_fold"/>
</dbReference>
<dbReference type="PROSITE" id="PS51257">
    <property type="entry name" value="PROKAR_LIPOPROTEIN"/>
    <property type="match status" value="1"/>
</dbReference>
<keyword evidence="1" id="KW-0732">Signal</keyword>
<dbReference type="InterPro" id="IPR000801">
    <property type="entry name" value="Esterase-like"/>
</dbReference>
<evidence type="ECO:0000313" key="2">
    <source>
        <dbReference type="EMBL" id="HIS25133.1"/>
    </source>
</evidence>
<dbReference type="Proteomes" id="UP000823982">
    <property type="component" value="Unassembled WGS sequence"/>
</dbReference>
<evidence type="ECO:0000313" key="3">
    <source>
        <dbReference type="Proteomes" id="UP000823982"/>
    </source>
</evidence>
<gene>
    <name evidence="2" type="ORF">IAD01_07010</name>
</gene>
<name>A0A9D1EPA0_9FIRM</name>
<dbReference type="PANTHER" id="PTHR48098">
    <property type="entry name" value="ENTEROCHELIN ESTERASE-RELATED"/>
    <property type="match status" value="1"/>
</dbReference>